<accession>A0A2W2B878</accession>
<dbReference type="Proteomes" id="UP000248764">
    <property type="component" value="Unassembled WGS sequence"/>
</dbReference>
<organism evidence="3 4">
    <name type="scientific">Jiangella anatolica</name>
    <dbReference type="NCBI Taxonomy" id="2670374"/>
    <lineage>
        <taxon>Bacteria</taxon>
        <taxon>Bacillati</taxon>
        <taxon>Actinomycetota</taxon>
        <taxon>Actinomycetes</taxon>
        <taxon>Jiangellales</taxon>
        <taxon>Jiangellaceae</taxon>
        <taxon>Jiangella</taxon>
    </lineage>
</organism>
<feature type="transmembrane region" description="Helical" evidence="2">
    <location>
        <begin position="54"/>
        <end position="72"/>
    </location>
</feature>
<evidence type="ECO:0000313" key="3">
    <source>
        <dbReference type="EMBL" id="PZF83505.1"/>
    </source>
</evidence>
<evidence type="ECO:0000313" key="4">
    <source>
        <dbReference type="Proteomes" id="UP000248764"/>
    </source>
</evidence>
<reference evidence="3 4" key="1">
    <citation type="submission" date="2018-01" db="EMBL/GenBank/DDBJ databases">
        <title>Draft genome sequence of Jiangella sp. GTF31.</title>
        <authorList>
            <person name="Sahin N."/>
            <person name="Ay H."/>
            <person name="Saygin H."/>
        </authorList>
    </citation>
    <scope>NUCLEOTIDE SEQUENCE [LARGE SCALE GENOMIC DNA]</scope>
    <source>
        <strain evidence="3 4">GTF31</strain>
    </source>
</reference>
<dbReference type="InterPro" id="IPR046095">
    <property type="entry name" value="DUF6113"/>
</dbReference>
<keyword evidence="2" id="KW-0812">Transmembrane</keyword>
<dbReference type="AlphaFoldDB" id="A0A2W2B878"/>
<keyword evidence="2" id="KW-1133">Transmembrane helix</keyword>
<proteinExistence type="predicted"/>
<feature type="transmembrane region" description="Helical" evidence="2">
    <location>
        <begin position="112"/>
        <end position="131"/>
    </location>
</feature>
<evidence type="ECO:0000256" key="1">
    <source>
        <dbReference type="SAM" id="MobiDB-lite"/>
    </source>
</evidence>
<keyword evidence="4" id="KW-1185">Reference proteome</keyword>
<feature type="transmembrane region" description="Helical" evidence="2">
    <location>
        <begin position="25"/>
        <end position="48"/>
    </location>
</feature>
<protein>
    <submittedName>
        <fullName evidence="3">Uncharacterized protein</fullName>
    </submittedName>
</protein>
<name>A0A2W2B878_9ACTN</name>
<comment type="caution">
    <text evidence="3">The sequence shown here is derived from an EMBL/GenBank/DDBJ whole genome shotgun (WGS) entry which is preliminary data.</text>
</comment>
<dbReference type="EMBL" id="POTW01000024">
    <property type="protein sequence ID" value="PZF83505.1"/>
    <property type="molecule type" value="Genomic_DNA"/>
</dbReference>
<feature type="region of interest" description="Disordered" evidence="1">
    <location>
        <begin position="1"/>
        <end position="20"/>
    </location>
</feature>
<gene>
    <name evidence="3" type="ORF">C1I92_12070</name>
</gene>
<evidence type="ECO:0000256" key="2">
    <source>
        <dbReference type="SAM" id="Phobius"/>
    </source>
</evidence>
<sequence>MTVAPGAAPSVRPAPAPGPSRRVRVLSAVGVALLGVVAVAVGVSGAFVHRWANPAGILLAVGGAVALAILARACARSRAGLAVVSALWLAPVLWLGMEPPGEDRVIMADEAGLVFLFGGTVAQAVALGLGAEARSTRRVT</sequence>
<dbReference type="RefSeq" id="WP_111254909.1">
    <property type="nucleotide sequence ID" value="NZ_POTW01000024.1"/>
</dbReference>
<dbReference type="Pfam" id="PF19608">
    <property type="entry name" value="DUF6113"/>
    <property type="match status" value="1"/>
</dbReference>
<keyword evidence="2" id="KW-0472">Membrane</keyword>
<feature type="transmembrane region" description="Helical" evidence="2">
    <location>
        <begin position="79"/>
        <end position="97"/>
    </location>
</feature>